<evidence type="ECO:0000313" key="2">
    <source>
        <dbReference type="EMBL" id="KAL0481593.1"/>
    </source>
</evidence>
<accession>A0AAW2YVW2</accession>
<dbReference type="Pfam" id="PF01253">
    <property type="entry name" value="SUI1"/>
    <property type="match status" value="1"/>
</dbReference>
<dbReference type="Proteomes" id="UP001431209">
    <property type="component" value="Unassembled WGS sequence"/>
</dbReference>
<proteinExistence type="predicted"/>
<evidence type="ECO:0000313" key="3">
    <source>
        <dbReference type="Proteomes" id="UP001431209"/>
    </source>
</evidence>
<dbReference type="GO" id="GO:0001731">
    <property type="term" value="P:formation of translation preinitiation complex"/>
    <property type="evidence" value="ECO:0007669"/>
    <property type="project" value="InterPro"/>
</dbReference>
<evidence type="ECO:0000259" key="1">
    <source>
        <dbReference type="PROSITE" id="PS50296"/>
    </source>
</evidence>
<keyword evidence="2" id="KW-0648">Protein biosynthesis</keyword>
<dbReference type="PANTHER" id="PTHR12217:SF4">
    <property type="entry name" value="EUKARYOTIC TRANSLATION INITIATION FACTOR 2D"/>
    <property type="match status" value="1"/>
</dbReference>
<dbReference type="SUPFAM" id="SSF55159">
    <property type="entry name" value="eIF1-like"/>
    <property type="match status" value="1"/>
</dbReference>
<keyword evidence="2" id="KW-0396">Initiation factor</keyword>
<dbReference type="Gene3D" id="3.30.780.10">
    <property type="entry name" value="SUI1-like domain"/>
    <property type="match status" value="1"/>
</dbReference>
<dbReference type="InterPro" id="IPR039757">
    <property type="entry name" value="EIF2D"/>
</dbReference>
<dbReference type="EMBL" id="JAOPGA020000776">
    <property type="protein sequence ID" value="KAL0481593.1"/>
    <property type="molecule type" value="Genomic_DNA"/>
</dbReference>
<dbReference type="PROSITE" id="PS50296">
    <property type="entry name" value="SUI1"/>
    <property type="match status" value="1"/>
</dbReference>
<dbReference type="InterPro" id="IPR001950">
    <property type="entry name" value="SUI1"/>
</dbReference>
<organism evidence="2 3">
    <name type="scientific">Acrasis kona</name>
    <dbReference type="NCBI Taxonomy" id="1008807"/>
    <lineage>
        <taxon>Eukaryota</taxon>
        <taxon>Discoba</taxon>
        <taxon>Heterolobosea</taxon>
        <taxon>Tetramitia</taxon>
        <taxon>Eutetramitia</taxon>
        <taxon>Acrasidae</taxon>
        <taxon>Acrasis</taxon>
    </lineage>
</organism>
<feature type="domain" description="SUI1" evidence="1">
    <location>
        <begin position="142"/>
        <end position="230"/>
    </location>
</feature>
<dbReference type="GO" id="GO:0003743">
    <property type="term" value="F:translation initiation factor activity"/>
    <property type="evidence" value="ECO:0007669"/>
    <property type="project" value="UniProtKB-KW"/>
</dbReference>
<name>A0AAW2YVW2_9EUKA</name>
<keyword evidence="3" id="KW-1185">Reference proteome</keyword>
<sequence length="250" mass="28227">MIQLLLPQTTKTIPHKPNQTQKSQSFTYSLCQSYWNHSFRVTTLKTVTLPEKQIKTILTDYLKKECSLADKNNGQVKLNTFLYEQLFRTKKQEENMLQDGDTTTIARIQSKLISKLKNHFAIKYGNQEESSLVVQKGECKGIMIETESVMGNKSITKVNGLGPFLAPVDESTKNKSLDCVEFWDFVKAVKLKASSSVKANVEADPHKNESELVIQGSVAQGVSDLLVEDYGIPKNLIIVNDKLKKKKKKK</sequence>
<gene>
    <name evidence="2" type="ORF">AKO1_012508</name>
</gene>
<dbReference type="InterPro" id="IPR036877">
    <property type="entry name" value="SUI1_dom_sf"/>
</dbReference>
<dbReference type="PANTHER" id="PTHR12217">
    <property type="entry name" value="EUKARYOTIC TRANSLATION INITIATION FACTOR 2D"/>
    <property type="match status" value="1"/>
</dbReference>
<dbReference type="AlphaFoldDB" id="A0AAW2YVW2"/>
<protein>
    <submittedName>
        <fullName evidence="2">Translation initiation factor 2D</fullName>
    </submittedName>
</protein>
<comment type="caution">
    <text evidence="2">The sequence shown here is derived from an EMBL/GenBank/DDBJ whole genome shotgun (WGS) entry which is preliminary data.</text>
</comment>
<reference evidence="2 3" key="1">
    <citation type="submission" date="2024-03" db="EMBL/GenBank/DDBJ databases">
        <title>The Acrasis kona genome and developmental transcriptomes reveal deep origins of eukaryotic multicellular pathways.</title>
        <authorList>
            <person name="Sheikh S."/>
            <person name="Fu C.-J."/>
            <person name="Brown M.W."/>
            <person name="Baldauf S.L."/>
        </authorList>
    </citation>
    <scope>NUCLEOTIDE SEQUENCE [LARGE SCALE GENOMIC DNA]</scope>
    <source>
        <strain evidence="2 3">ATCC MYA-3509</strain>
    </source>
</reference>